<dbReference type="InterPro" id="IPR036236">
    <property type="entry name" value="Znf_C2H2_sf"/>
</dbReference>
<feature type="region of interest" description="Disordered" evidence="2">
    <location>
        <begin position="1"/>
        <end position="20"/>
    </location>
</feature>
<accession>A0A4S2KLV4</accession>
<evidence type="ECO:0000313" key="4">
    <source>
        <dbReference type="EMBL" id="TGZ50675.1"/>
    </source>
</evidence>
<protein>
    <submittedName>
        <fullName evidence="4">Zinc finger protein</fullName>
    </submittedName>
</protein>
<proteinExistence type="predicted"/>
<dbReference type="PROSITE" id="PS50157">
    <property type="entry name" value="ZINC_FINGER_C2H2_2"/>
    <property type="match status" value="1"/>
</dbReference>
<dbReference type="Pfam" id="PF13909">
    <property type="entry name" value="zf-H2C2_5"/>
    <property type="match status" value="1"/>
</dbReference>
<dbReference type="Gene3D" id="3.30.160.60">
    <property type="entry name" value="Classic Zinc Finger"/>
    <property type="match status" value="1"/>
</dbReference>
<keyword evidence="1" id="KW-0862">Zinc</keyword>
<dbReference type="SUPFAM" id="SSF57667">
    <property type="entry name" value="beta-beta-alpha zinc fingers"/>
    <property type="match status" value="1"/>
</dbReference>
<evidence type="ECO:0000256" key="1">
    <source>
        <dbReference type="PROSITE-ProRule" id="PRU00042"/>
    </source>
</evidence>
<dbReference type="SMART" id="SM00355">
    <property type="entry name" value="ZnF_C2H2"/>
    <property type="match status" value="2"/>
</dbReference>
<evidence type="ECO:0000259" key="3">
    <source>
        <dbReference type="PROSITE" id="PS50157"/>
    </source>
</evidence>
<keyword evidence="1" id="KW-0863">Zinc-finger</keyword>
<organism evidence="4 5">
    <name type="scientific">Temnothorax longispinosus</name>
    <dbReference type="NCBI Taxonomy" id="300112"/>
    <lineage>
        <taxon>Eukaryota</taxon>
        <taxon>Metazoa</taxon>
        <taxon>Ecdysozoa</taxon>
        <taxon>Arthropoda</taxon>
        <taxon>Hexapoda</taxon>
        <taxon>Insecta</taxon>
        <taxon>Pterygota</taxon>
        <taxon>Neoptera</taxon>
        <taxon>Endopterygota</taxon>
        <taxon>Hymenoptera</taxon>
        <taxon>Apocrita</taxon>
        <taxon>Aculeata</taxon>
        <taxon>Formicoidea</taxon>
        <taxon>Formicidae</taxon>
        <taxon>Myrmicinae</taxon>
        <taxon>Temnothorax</taxon>
    </lineage>
</organism>
<dbReference type="GO" id="GO:0008270">
    <property type="term" value="F:zinc ion binding"/>
    <property type="evidence" value="ECO:0007669"/>
    <property type="project" value="UniProtKB-KW"/>
</dbReference>
<dbReference type="EMBL" id="QBLH01001901">
    <property type="protein sequence ID" value="TGZ50675.1"/>
    <property type="molecule type" value="Genomic_DNA"/>
</dbReference>
<keyword evidence="1" id="KW-0479">Metal-binding</keyword>
<gene>
    <name evidence="4" type="ORF">DBV15_09048</name>
</gene>
<sequence length="100" mass="11979">MSRYFSDNKESTPYLRKRTKKTRKKKYVKFSCPNPNCQSTFGLKSNLGTHIRYHCGQKPRFKCPYCDYICKFKADVKKHIQARHQNCYVYVIDIERNVVC</sequence>
<evidence type="ECO:0000256" key="2">
    <source>
        <dbReference type="SAM" id="MobiDB-lite"/>
    </source>
</evidence>
<feature type="domain" description="C2H2-type" evidence="3">
    <location>
        <begin position="30"/>
        <end position="59"/>
    </location>
</feature>
<dbReference type="Proteomes" id="UP000310200">
    <property type="component" value="Unassembled WGS sequence"/>
</dbReference>
<dbReference type="InterPro" id="IPR013087">
    <property type="entry name" value="Znf_C2H2_type"/>
</dbReference>
<reference evidence="4 5" key="1">
    <citation type="journal article" date="2019" name="Philos. Trans. R. Soc. Lond., B, Biol. Sci.">
        <title>Ant behaviour and brain gene expression of defending hosts depend on the ecological success of the intruding social parasite.</title>
        <authorList>
            <person name="Kaur R."/>
            <person name="Stoldt M."/>
            <person name="Jongepier E."/>
            <person name="Feldmeyer B."/>
            <person name="Menzel F."/>
            <person name="Bornberg-Bauer E."/>
            <person name="Foitzik S."/>
        </authorList>
    </citation>
    <scope>NUCLEOTIDE SEQUENCE [LARGE SCALE GENOMIC DNA]</scope>
    <source>
        <tissue evidence="4">Whole body</tissue>
    </source>
</reference>
<comment type="caution">
    <text evidence="4">The sequence shown here is derived from an EMBL/GenBank/DDBJ whole genome shotgun (WGS) entry which is preliminary data.</text>
</comment>
<evidence type="ECO:0000313" key="5">
    <source>
        <dbReference type="Proteomes" id="UP000310200"/>
    </source>
</evidence>
<name>A0A4S2KLV4_9HYME</name>
<dbReference type="AlphaFoldDB" id="A0A4S2KLV4"/>
<feature type="compositionally biased region" description="Basic and acidic residues" evidence="2">
    <location>
        <begin position="1"/>
        <end position="10"/>
    </location>
</feature>
<dbReference type="PROSITE" id="PS00028">
    <property type="entry name" value="ZINC_FINGER_C2H2_1"/>
    <property type="match status" value="2"/>
</dbReference>
<keyword evidence="5" id="KW-1185">Reference proteome</keyword>